<dbReference type="Gene3D" id="1.10.3720.10">
    <property type="entry name" value="MetI-like"/>
    <property type="match status" value="1"/>
</dbReference>
<dbReference type="GO" id="GO:0022857">
    <property type="term" value="F:transmembrane transporter activity"/>
    <property type="evidence" value="ECO:0007669"/>
    <property type="project" value="InterPro"/>
</dbReference>
<dbReference type="SUPFAM" id="SSF161098">
    <property type="entry name" value="MetI-like"/>
    <property type="match status" value="1"/>
</dbReference>
<proteinExistence type="inferred from homology"/>
<keyword evidence="6 8" id="KW-1133">Transmembrane helix</keyword>
<evidence type="ECO:0000259" key="9">
    <source>
        <dbReference type="PROSITE" id="PS50928"/>
    </source>
</evidence>
<keyword evidence="11" id="KW-1185">Reference proteome</keyword>
<dbReference type="PROSITE" id="PS50928">
    <property type="entry name" value="ABC_TM1"/>
    <property type="match status" value="1"/>
</dbReference>
<dbReference type="EMBL" id="JABXWR010000001">
    <property type="protein sequence ID" value="NVO66470.1"/>
    <property type="molecule type" value="Genomic_DNA"/>
</dbReference>
<evidence type="ECO:0000256" key="6">
    <source>
        <dbReference type="ARBA" id="ARBA00022989"/>
    </source>
</evidence>
<evidence type="ECO:0000313" key="10">
    <source>
        <dbReference type="EMBL" id="NVO66470.1"/>
    </source>
</evidence>
<dbReference type="InterPro" id="IPR010065">
    <property type="entry name" value="AA_ABC_transptr_permease_3TM"/>
</dbReference>
<dbReference type="PANTHER" id="PTHR30614:SF0">
    <property type="entry name" value="L-CYSTINE TRANSPORT SYSTEM PERMEASE PROTEIN TCYL"/>
    <property type="match status" value="1"/>
</dbReference>
<dbReference type="GO" id="GO:0043190">
    <property type="term" value="C:ATP-binding cassette (ABC) transporter complex"/>
    <property type="evidence" value="ECO:0007669"/>
    <property type="project" value="InterPro"/>
</dbReference>
<comment type="similarity">
    <text evidence="8">Belongs to the binding-protein-dependent transport system permease family.</text>
</comment>
<evidence type="ECO:0000256" key="1">
    <source>
        <dbReference type="ARBA" id="ARBA00004651"/>
    </source>
</evidence>
<feature type="transmembrane region" description="Helical" evidence="8">
    <location>
        <begin position="12"/>
        <end position="35"/>
    </location>
</feature>
<evidence type="ECO:0000256" key="2">
    <source>
        <dbReference type="ARBA" id="ARBA00022448"/>
    </source>
</evidence>
<evidence type="ECO:0000256" key="5">
    <source>
        <dbReference type="ARBA" id="ARBA00022970"/>
    </source>
</evidence>
<evidence type="ECO:0000256" key="8">
    <source>
        <dbReference type="RuleBase" id="RU363032"/>
    </source>
</evidence>
<gene>
    <name evidence="10" type="ORF">HWN36_03885</name>
</gene>
<keyword evidence="5" id="KW-0029">Amino-acid transport</keyword>
<dbReference type="AlphaFoldDB" id="A0A7K4HNK2"/>
<feature type="transmembrane region" description="Helical" evidence="8">
    <location>
        <begin position="56"/>
        <end position="77"/>
    </location>
</feature>
<dbReference type="PANTHER" id="PTHR30614">
    <property type="entry name" value="MEMBRANE COMPONENT OF AMINO ACID ABC TRANSPORTER"/>
    <property type="match status" value="1"/>
</dbReference>
<reference evidence="10 11" key="1">
    <citation type="submission" date="2020-06" db="EMBL/GenBank/DDBJ databases">
        <title>Methanofollis fontis sp. nov., a methanogen isolated from marine sediments near a cold seep at Four-Way Closure Ridge offshore southwestern Taiwan.</title>
        <authorList>
            <person name="Chen S.-C."/>
            <person name="Teng N.-H."/>
            <person name="Lin Y.-S."/>
            <person name="Lai M.-C."/>
            <person name="Chen H.-H."/>
            <person name="Wang C.-C."/>
        </authorList>
    </citation>
    <scope>NUCLEOTIDE SEQUENCE [LARGE SCALE GENOMIC DNA]</scope>
    <source>
        <strain evidence="10 11">DSM 2702</strain>
    </source>
</reference>
<evidence type="ECO:0000256" key="4">
    <source>
        <dbReference type="ARBA" id="ARBA00022692"/>
    </source>
</evidence>
<dbReference type="InterPro" id="IPR043429">
    <property type="entry name" value="ArtM/GltK/GlnP/TcyL/YhdX-like"/>
</dbReference>
<dbReference type="NCBIfam" id="TIGR01726">
    <property type="entry name" value="HEQRo_perm_3TM"/>
    <property type="match status" value="1"/>
</dbReference>
<protein>
    <submittedName>
        <fullName evidence="10">Amino acid ABC transporter permease</fullName>
    </submittedName>
</protein>
<evidence type="ECO:0000256" key="3">
    <source>
        <dbReference type="ARBA" id="ARBA00022475"/>
    </source>
</evidence>
<dbReference type="InterPro" id="IPR000515">
    <property type="entry name" value="MetI-like"/>
</dbReference>
<feature type="domain" description="ABC transmembrane type-1" evidence="9">
    <location>
        <begin position="18"/>
        <end position="208"/>
    </location>
</feature>
<comment type="subcellular location">
    <subcellularLocation>
        <location evidence="1 8">Cell membrane</location>
        <topology evidence="1 8">Multi-pass membrane protein</topology>
    </subcellularLocation>
</comment>
<feature type="transmembrane region" description="Helical" evidence="8">
    <location>
        <begin position="184"/>
        <end position="204"/>
    </location>
</feature>
<name>A0A7K4HNK2_9EURY</name>
<keyword evidence="7 8" id="KW-0472">Membrane</keyword>
<dbReference type="CDD" id="cd06261">
    <property type="entry name" value="TM_PBP2"/>
    <property type="match status" value="1"/>
</dbReference>
<dbReference type="GO" id="GO:0006865">
    <property type="term" value="P:amino acid transport"/>
    <property type="evidence" value="ECO:0007669"/>
    <property type="project" value="UniProtKB-KW"/>
</dbReference>
<organism evidence="10 11">
    <name type="scientific">Methanofollis tationis</name>
    <dbReference type="NCBI Taxonomy" id="81417"/>
    <lineage>
        <taxon>Archaea</taxon>
        <taxon>Methanobacteriati</taxon>
        <taxon>Methanobacteriota</taxon>
        <taxon>Stenosarchaea group</taxon>
        <taxon>Methanomicrobia</taxon>
        <taxon>Methanomicrobiales</taxon>
        <taxon>Methanomicrobiaceae</taxon>
        <taxon>Methanofollis</taxon>
    </lineage>
</organism>
<dbReference type="OrthoDB" id="60458at2157"/>
<evidence type="ECO:0000256" key="7">
    <source>
        <dbReference type="ARBA" id="ARBA00023136"/>
    </source>
</evidence>
<dbReference type="InterPro" id="IPR035906">
    <property type="entry name" value="MetI-like_sf"/>
</dbReference>
<dbReference type="Pfam" id="PF00528">
    <property type="entry name" value="BPD_transp_1"/>
    <property type="match status" value="1"/>
</dbReference>
<accession>A0A7K4HNK2</accession>
<keyword evidence="3" id="KW-1003">Cell membrane</keyword>
<dbReference type="RefSeq" id="WP_176788163.1">
    <property type="nucleotide sequence ID" value="NZ_JABXWR010000001.1"/>
</dbReference>
<keyword evidence="2 8" id="KW-0813">Transport</keyword>
<evidence type="ECO:0000313" key="11">
    <source>
        <dbReference type="Proteomes" id="UP000570823"/>
    </source>
</evidence>
<sequence length="225" mass="24559">MEITSILVEWFPYLFSGIVATLGLVAASLGLGLLFGLPMALGQIYGSKPVRSLIGVYVWFFRGLPVLVLLFLFFFGIFPQLGMGDLPPFFVAVVVLGLRGAAYQSQIFRGAIQSISEGQMTAARSLGMTRFQAIRYIILPQAVRIALPGWSNEYPTVLTDTAICYAIGVAEILTRTTQIVAQTYVTMPLYLAAACLYIVLNYAGMRALHYIEQRISIPGFGQGGL</sequence>
<keyword evidence="4 8" id="KW-0812">Transmembrane</keyword>
<dbReference type="Proteomes" id="UP000570823">
    <property type="component" value="Unassembled WGS sequence"/>
</dbReference>
<comment type="caution">
    <text evidence="10">The sequence shown here is derived from an EMBL/GenBank/DDBJ whole genome shotgun (WGS) entry which is preliminary data.</text>
</comment>